<sequence length="264" mass="29068">MSDAQLYNSSPLFRIRGELVASVEDEQGEVSVIDNKIYRLMSFDRVFEQSKMQKSRPELPVHKYISAMLMAAALTPLDKVLLLGLGGGCLVRALHAHDPAIAIDVVELRQAVVDVAKSYFCLPLSNDIRYQVDDAALFIANALKGHYSLICSDLYSASAAVPLQSTRTFLRHCAQALQPGGWLVLNHQTAPDEDSAFSAALTSLFSTVLYCSTPSGNVVIYASREHCPSPLSELRDRMKKSGALFQSDFSLLAQKVYRWPGSRP</sequence>
<dbReference type="PANTHER" id="PTHR43317:SF1">
    <property type="entry name" value="THERMOSPERMINE SYNTHASE ACAULIS5"/>
    <property type="match status" value="1"/>
</dbReference>
<evidence type="ECO:0000313" key="6">
    <source>
        <dbReference type="EMBL" id="MEI2681855.1"/>
    </source>
</evidence>
<proteinExistence type="inferred from homology"/>
<dbReference type="Proteomes" id="UP001306592">
    <property type="component" value="Unassembled WGS sequence"/>
</dbReference>
<dbReference type="Gene3D" id="3.40.50.150">
    <property type="entry name" value="Vaccinia Virus protein VP39"/>
    <property type="match status" value="1"/>
</dbReference>
<feature type="domain" description="PABS" evidence="5">
    <location>
        <begin position="1"/>
        <end position="233"/>
    </location>
</feature>
<gene>
    <name evidence="6" type="ORF">V8N49_09305</name>
</gene>
<feature type="active site" description="Proton acceptor" evidence="4">
    <location>
        <position position="153"/>
    </location>
</feature>
<keyword evidence="7" id="KW-1185">Reference proteome</keyword>
<evidence type="ECO:0000313" key="7">
    <source>
        <dbReference type="Proteomes" id="UP001306592"/>
    </source>
</evidence>
<evidence type="ECO:0000256" key="1">
    <source>
        <dbReference type="ARBA" id="ARBA00007867"/>
    </source>
</evidence>
<dbReference type="Pfam" id="PF01564">
    <property type="entry name" value="Spermine_synth"/>
    <property type="match status" value="1"/>
</dbReference>
<organism evidence="6 7">
    <name type="scientific">Erwinia aphidicola</name>
    <dbReference type="NCBI Taxonomy" id="68334"/>
    <lineage>
        <taxon>Bacteria</taxon>
        <taxon>Pseudomonadati</taxon>
        <taxon>Pseudomonadota</taxon>
        <taxon>Gammaproteobacteria</taxon>
        <taxon>Enterobacterales</taxon>
        <taxon>Erwiniaceae</taxon>
        <taxon>Erwinia</taxon>
    </lineage>
</organism>
<dbReference type="InterPro" id="IPR029063">
    <property type="entry name" value="SAM-dependent_MTases_sf"/>
</dbReference>
<comment type="caution">
    <text evidence="6">The sequence shown here is derived from an EMBL/GenBank/DDBJ whole genome shotgun (WGS) entry which is preliminary data.</text>
</comment>
<name>A0ABU8DEB2_ERWAP</name>
<evidence type="ECO:0000256" key="3">
    <source>
        <dbReference type="ARBA" id="ARBA00023115"/>
    </source>
</evidence>
<dbReference type="PANTHER" id="PTHR43317">
    <property type="entry name" value="THERMOSPERMINE SYNTHASE ACAULIS5"/>
    <property type="match status" value="1"/>
</dbReference>
<evidence type="ECO:0000256" key="2">
    <source>
        <dbReference type="ARBA" id="ARBA00022679"/>
    </source>
</evidence>
<evidence type="ECO:0000259" key="5">
    <source>
        <dbReference type="PROSITE" id="PS51006"/>
    </source>
</evidence>
<reference evidence="6 7" key="1">
    <citation type="submission" date="2024-02" db="EMBL/GenBank/DDBJ databases">
        <title>First report Erwinia aphidicola in onion in Chile.</title>
        <authorList>
            <person name="Valenzuela M."/>
            <person name="Pena M."/>
            <person name="Dutta B."/>
        </authorList>
    </citation>
    <scope>NUCLEOTIDE SEQUENCE [LARGE SCALE GENOMIC DNA]</scope>
    <source>
        <strain evidence="6 7">QCJ3A</strain>
    </source>
</reference>
<dbReference type="CDD" id="cd02440">
    <property type="entry name" value="AdoMet_MTases"/>
    <property type="match status" value="1"/>
</dbReference>
<dbReference type="RefSeq" id="WP_048915855.1">
    <property type="nucleotide sequence ID" value="NZ_CAKKMT010000001.1"/>
</dbReference>
<evidence type="ECO:0000256" key="4">
    <source>
        <dbReference type="PROSITE-ProRule" id="PRU00354"/>
    </source>
</evidence>
<comment type="similarity">
    <text evidence="1">Belongs to the spermidine/spermine synthase family.</text>
</comment>
<keyword evidence="3 4" id="KW-0620">Polyamine biosynthesis</keyword>
<protein>
    <submittedName>
        <fullName evidence="6">Spermidine synthase</fullName>
    </submittedName>
</protein>
<dbReference type="EMBL" id="JBANEI010000005">
    <property type="protein sequence ID" value="MEI2681855.1"/>
    <property type="molecule type" value="Genomic_DNA"/>
</dbReference>
<dbReference type="PROSITE" id="PS51006">
    <property type="entry name" value="PABS_2"/>
    <property type="match status" value="1"/>
</dbReference>
<dbReference type="InterPro" id="IPR030374">
    <property type="entry name" value="PABS"/>
</dbReference>
<accession>A0ABU8DEB2</accession>
<keyword evidence="2 4" id="KW-0808">Transferase</keyword>
<dbReference type="SUPFAM" id="SSF53335">
    <property type="entry name" value="S-adenosyl-L-methionine-dependent methyltransferases"/>
    <property type="match status" value="1"/>
</dbReference>